<organism evidence="7 8">
    <name type="scientific">Aliikangiella maris</name>
    <dbReference type="NCBI Taxonomy" id="3162458"/>
    <lineage>
        <taxon>Bacteria</taxon>
        <taxon>Pseudomonadati</taxon>
        <taxon>Pseudomonadota</taxon>
        <taxon>Gammaproteobacteria</taxon>
        <taxon>Oceanospirillales</taxon>
        <taxon>Pleioneaceae</taxon>
        <taxon>Aliikangiella</taxon>
    </lineage>
</organism>
<feature type="transmembrane region" description="Helical" evidence="5">
    <location>
        <begin position="166"/>
        <end position="186"/>
    </location>
</feature>
<sequence length="394" mass="45565">MMNNRYSHQVFTVAKWEFMRFFKWKQELLSYLIMLSIVFGVNMWQEYISDDRNNKVIAASEEFNLPENERFKITHYSQDRLDLIEDELGSQFDAIVYNKDNQVIIYVKEKDKWLHDFKSWMSEVAQAKYLSAAGISDQELESILSPYQFQLRVKGENELNNDRHPLVLVTLLLLITSVFSVFSYVFSSITTEKQQRVTEQMLSTISPQTWIDGKILGISLLCFKSLITTALSTFIFYQLILLTVPDLGFSLNIEFNYLLLLLLFMVLGILMWNCLLAGFAATIDDPNHSSRSVVMLFPLIPIFLGYSLYDSPQSGTMQFLSYFPITSFAAMPIRMAEVSVNTFEVIISILLLIVSIYLFRRAAARLFNMGVMMYGREPGINEMIDAIFNNKVSR</sequence>
<evidence type="ECO:0000256" key="5">
    <source>
        <dbReference type="SAM" id="Phobius"/>
    </source>
</evidence>
<feature type="transmembrane region" description="Helical" evidence="5">
    <location>
        <begin position="215"/>
        <end position="237"/>
    </location>
</feature>
<feature type="transmembrane region" description="Helical" evidence="5">
    <location>
        <begin position="293"/>
        <end position="309"/>
    </location>
</feature>
<dbReference type="RefSeq" id="WP_353897693.1">
    <property type="nucleotide sequence ID" value="NZ_JBEVCJ010000035.1"/>
</dbReference>
<feature type="transmembrane region" description="Helical" evidence="5">
    <location>
        <begin position="338"/>
        <end position="359"/>
    </location>
</feature>
<feature type="domain" description="ABC-2 type transporter transmembrane" evidence="6">
    <location>
        <begin position="66"/>
        <end position="359"/>
    </location>
</feature>
<protein>
    <submittedName>
        <fullName evidence="7">ABC transporter permease</fullName>
    </submittedName>
</protein>
<dbReference type="Proteomes" id="UP001548189">
    <property type="component" value="Unassembled WGS sequence"/>
</dbReference>
<keyword evidence="4 5" id="KW-0472">Membrane</keyword>
<evidence type="ECO:0000313" key="8">
    <source>
        <dbReference type="Proteomes" id="UP001548189"/>
    </source>
</evidence>
<name>A0ABV2BYW6_9GAMM</name>
<keyword evidence="3 5" id="KW-1133">Transmembrane helix</keyword>
<keyword evidence="2 5" id="KW-0812">Transmembrane</keyword>
<comment type="subcellular location">
    <subcellularLocation>
        <location evidence="1">Membrane</location>
        <topology evidence="1">Multi-pass membrane protein</topology>
    </subcellularLocation>
</comment>
<dbReference type="Pfam" id="PF12698">
    <property type="entry name" value="ABC2_membrane_3"/>
    <property type="match status" value="1"/>
</dbReference>
<dbReference type="InterPro" id="IPR013525">
    <property type="entry name" value="ABC2_TM"/>
</dbReference>
<evidence type="ECO:0000256" key="2">
    <source>
        <dbReference type="ARBA" id="ARBA00022692"/>
    </source>
</evidence>
<evidence type="ECO:0000256" key="3">
    <source>
        <dbReference type="ARBA" id="ARBA00022989"/>
    </source>
</evidence>
<evidence type="ECO:0000313" key="7">
    <source>
        <dbReference type="EMBL" id="MET1257110.1"/>
    </source>
</evidence>
<evidence type="ECO:0000256" key="1">
    <source>
        <dbReference type="ARBA" id="ARBA00004141"/>
    </source>
</evidence>
<evidence type="ECO:0000256" key="4">
    <source>
        <dbReference type="ARBA" id="ARBA00023136"/>
    </source>
</evidence>
<reference evidence="7 8" key="1">
    <citation type="submission" date="2024-06" db="EMBL/GenBank/DDBJ databases">
        <authorList>
            <person name="Li F."/>
        </authorList>
    </citation>
    <scope>NUCLEOTIDE SEQUENCE [LARGE SCALE GENOMIC DNA]</scope>
    <source>
        <strain evidence="7 8">GXAS 311</strain>
    </source>
</reference>
<keyword evidence="8" id="KW-1185">Reference proteome</keyword>
<comment type="caution">
    <text evidence="7">The sequence shown here is derived from an EMBL/GenBank/DDBJ whole genome shotgun (WGS) entry which is preliminary data.</text>
</comment>
<evidence type="ECO:0000259" key="6">
    <source>
        <dbReference type="Pfam" id="PF12698"/>
    </source>
</evidence>
<feature type="transmembrane region" description="Helical" evidence="5">
    <location>
        <begin position="28"/>
        <end position="45"/>
    </location>
</feature>
<dbReference type="EMBL" id="JBEVCJ010000035">
    <property type="protein sequence ID" value="MET1257110.1"/>
    <property type="molecule type" value="Genomic_DNA"/>
</dbReference>
<gene>
    <name evidence="7" type="ORF">ABVT43_18345</name>
</gene>
<proteinExistence type="predicted"/>
<feature type="transmembrane region" description="Helical" evidence="5">
    <location>
        <begin position="257"/>
        <end position="281"/>
    </location>
</feature>
<accession>A0ABV2BYW6</accession>